<dbReference type="InterPro" id="IPR034078">
    <property type="entry name" value="NFX1_fam"/>
</dbReference>
<dbReference type="CDD" id="cd06008">
    <property type="entry name" value="NF-X1-zinc-finger"/>
    <property type="match status" value="6"/>
</dbReference>
<feature type="compositionally biased region" description="Low complexity" evidence="11">
    <location>
        <begin position="1123"/>
        <end position="1137"/>
    </location>
</feature>
<comment type="caution">
    <text evidence="15">The sequence shown here is derived from an EMBL/GenBank/DDBJ whole genome shotgun (WGS) entry which is preliminary data.</text>
</comment>
<name>A0AAE1EDS6_9GAST</name>
<evidence type="ECO:0000259" key="12">
    <source>
        <dbReference type="PROSITE" id="PS50016"/>
    </source>
</evidence>
<evidence type="ECO:0000256" key="11">
    <source>
        <dbReference type="SAM" id="MobiDB-lite"/>
    </source>
</evidence>
<keyword evidence="3" id="KW-0479">Metal-binding</keyword>
<dbReference type="SMART" id="SM00393">
    <property type="entry name" value="R3H"/>
    <property type="match status" value="1"/>
</dbReference>
<dbReference type="PANTHER" id="PTHR12360">
    <property type="entry name" value="NUCLEAR TRANSCRIPTION FACTOR, X-BOX BINDING 1 NFX1"/>
    <property type="match status" value="1"/>
</dbReference>
<dbReference type="EMBL" id="JAWDGP010000260">
    <property type="protein sequence ID" value="KAK3802243.1"/>
    <property type="molecule type" value="Genomic_DNA"/>
</dbReference>
<feature type="region of interest" description="Disordered" evidence="11">
    <location>
        <begin position="179"/>
        <end position="220"/>
    </location>
</feature>
<evidence type="ECO:0000313" key="16">
    <source>
        <dbReference type="Proteomes" id="UP001283361"/>
    </source>
</evidence>
<feature type="domain" description="RING-type" evidence="13">
    <location>
        <begin position="370"/>
        <end position="419"/>
    </location>
</feature>
<accession>A0AAE1EDS6</accession>
<feature type="domain" description="R3H" evidence="14">
    <location>
        <begin position="997"/>
        <end position="1065"/>
    </location>
</feature>
<feature type="compositionally biased region" description="Basic residues" evidence="11">
    <location>
        <begin position="179"/>
        <end position="188"/>
    </location>
</feature>
<dbReference type="CDD" id="cd16696">
    <property type="entry name" value="RING-CH-C4HC3_NFX1"/>
    <property type="match status" value="1"/>
</dbReference>
<comment type="similarity">
    <text evidence="2">Belongs to the NFX1 family.</text>
</comment>
<keyword evidence="16" id="KW-1185">Reference proteome</keyword>
<evidence type="ECO:0000256" key="3">
    <source>
        <dbReference type="ARBA" id="ARBA00022723"/>
    </source>
</evidence>
<dbReference type="SMART" id="SM00438">
    <property type="entry name" value="ZnF_NFX"/>
    <property type="match status" value="9"/>
</dbReference>
<evidence type="ECO:0000256" key="7">
    <source>
        <dbReference type="ARBA" id="ARBA00023015"/>
    </source>
</evidence>
<comment type="subcellular location">
    <subcellularLocation>
        <location evidence="1">Nucleus</location>
    </subcellularLocation>
</comment>
<protein>
    <recommendedName>
        <fullName evidence="17">Transcriptional repressor NF-X1</fullName>
    </recommendedName>
</protein>
<dbReference type="GO" id="GO:0005634">
    <property type="term" value="C:nucleus"/>
    <property type="evidence" value="ECO:0007669"/>
    <property type="project" value="UniProtKB-SubCell"/>
</dbReference>
<dbReference type="PROSITE" id="PS51061">
    <property type="entry name" value="R3H"/>
    <property type="match status" value="1"/>
</dbReference>
<keyword evidence="9" id="KW-0539">Nucleus</keyword>
<dbReference type="GO" id="GO:0000981">
    <property type="term" value="F:DNA-binding transcription factor activity, RNA polymerase II-specific"/>
    <property type="evidence" value="ECO:0007669"/>
    <property type="project" value="TreeGrafter"/>
</dbReference>
<feature type="region of interest" description="Disordered" evidence="11">
    <location>
        <begin position="1099"/>
        <end position="1137"/>
    </location>
</feature>
<dbReference type="Pfam" id="PF01422">
    <property type="entry name" value="zf-NF-X1"/>
    <property type="match status" value="8"/>
</dbReference>
<evidence type="ECO:0000256" key="10">
    <source>
        <dbReference type="PROSITE-ProRule" id="PRU00175"/>
    </source>
</evidence>
<evidence type="ECO:0000256" key="4">
    <source>
        <dbReference type="ARBA" id="ARBA00022737"/>
    </source>
</evidence>
<keyword evidence="6" id="KW-0862">Zinc</keyword>
<evidence type="ECO:0008006" key="17">
    <source>
        <dbReference type="Google" id="ProtNLM"/>
    </source>
</evidence>
<dbReference type="PANTHER" id="PTHR12360:SF12">
    <property type="entry name" value="TRANSCRIPTIONAL REPRESSOR NF-X1"/>
    <property type="match status" value="1"/>
</dbReference>
<dbReference type="InterPro" id="IPR001374">
    <property type="entry name" value="R3H_dom"/>
</dbReference>
<dbReference type="InterPro" id="IPR019787">
    <property type="entry name" value="Znf_PHD-finger"/>
</dbReference>
<organism evidence="15 16">
    <name type="scientific">Elysia crispata</name>
    <name type="common">lettuce slug</name>
    <dbReference type="NCBI Taxonomy" id="231223"/>
    <lineage>
        <taxon>Eukaryota</taxon>
        <taxon>Metazoa</taxon>
        <taxon>Spiralia</taxon>
        <taxon>Lophotrochozoa</taxon>
        <taxon>Mollusca</taxon>
        <taxon>Gastropoda</taxon>
        <taxon>Heterobranchia</taxon>
        <taxon>Euthyneura</taxon>
        <taxon>Panpulmonata</taxon>
        <taxon>Sacoglossa</taxon>
        <taxon>Placobranchoidea</taxon>
        <taxon>Plakobranchidae</taxon>
        <taxon>Elysia</taxon>
    </lineage>
</organism>
<feature type="compositionally biased region" description="Basic and acidic residues" evidence="11">
    <location>
        <begin position="291"/>
        <end position="305"/>
    </location>
</feature>
<reference evidence="15" key="1">
    <citation type="journal article" date="2023" name="G3 (Bethesda)">
        <title>A reference genome for the long-term kleptoplast-retaining sea slug Elysia crispata morphotype clarki.</title>
        <authorList>
            <person name="Eastman K.E."/>
            <person name="Pendleton A.L."/>
            <person name="Shaikh M.A."/>
            <person name="Suttiyut T."/>
            <person name="Ogas R."/>
            <person name="Tomko P."/>
            <person name="Gavelis G."/>
            <person name="Widhalm J.R."/>
            <person name="Wisecaver J.H."/>
        </authorList>
    </citation>
    <scope>NUCLEOTIDE SEQUENCE</scope>
    <source>
        <strain evidence="15">ECLA1</strain>
    </source>
</reference>
<proteinExistence type="inferred from homology"/>
<dbReference type="Gene3D" id="3.30.1370.50">
    <property type="entry name" value="R3H-like domain"/>
    <property type="match status" value="1"/>
</dbReference>
<feature type="domain" description="PHD-type" evidence="12">
    <location>
        <begin position="367"/>
        <end position="421"/>
    </location>
</feature>
<feature type="compositionally biased region" description="Polar residues" evidence="11">
    <location>
        <begin position="308"/>
        <end position="321"/>
    </location>
</feature>
<evidence type="ECO:0000256" key="2">
    <source>
        <dbReference type="ARBA" id="ARBA00007269"/>
    </source>
</evidence>
<dbReference type="SUPFAM" id="SSF57850">
    <property type="entry name" value="RING/U-box"/>
    <property type="match status" value="1"/>
</dbReference>
<dbReference type="InterPro" id="IPR001841">
    <property type="entry name" value="Znf_RING"/>
</dbReference>
<keyword evidence="7" id="KW-0805">Transcription regulation</keyword>
<dbReference type="GO" id="GO:0000122">
    <property type="term" value="P:negative regulation of transcription by RNA polymerase II"/>
    <property type="evidence" value="ECO:0007669"/>
    <property type="project" value="TreeGrafter"/>
</dbReference>
<dbReference type="GO" id="GO:0008270">
    <property type="term" value="F:zinc ion binding"/>
    <property type="evidence" value="ECO:0007669"/>
    <property type="project" value="UniProtKB-KW"/>
</dbReference>
<keyword evidence="5 10" id="KW-0863">Zinc-finger</keyword>
<feature type="region of interest" description="Disordered" evidence="11">
    <location>
        <begin position="287"/>
        <end position="356"/>
    </location>
</feature>
<dbReference type="Pfam" id="PF01424">
    <property type="entry name" value="R3H"/>
    <property type="match status" value="1"/>
</dbReference>
<evidence type="ECO:0000259" key="14">
    <source>
        <dbReference type="PROSITE" id="PS51061"/>
    </source>
</evidence>
<dbReference type="InterPro" id="IPR000967">
    <property type="entry name" value="Znf_NFX1"/>
</dbReference>
<dbReference type="Proteomes" id="UP001283361">
    <property type="component" value="Unassembled WGS sequence"/>
</dbReference>
<evidence type="ECO:0000313" key="15">
    <source>
        <dbReference type="EMBL" id="KAK3802243.1"/>
    </source>
</evidence>
<evidence type="ECO:0000256" key="5">
    <source>
        <dbReference type="ARBA" id="ARBA00022771"/>
    </source>
</evidence>
<keyword evidence="4" id="KW-0677">Repeat</keyword>
<evidence type="ECO:0000256" key="8">
    <source>
        <dbReference type="ARBA" id="ARBA00023163"/>
    </source>
</evidence>
<dbReference type="PROSITE" id="PS50089">
    <property type="entry name" value="ZF_RING_2"/>
    <property type="match status" value="1"/>
</dbReference>
<keyword evidence="8" id="KW-0804">Transcription</keyword>
<dbReference type="AlphaFoldDB" id="A0AAE1EDS6"/>
<dbReference type="GO" id="GO:0000977">
    <property type="term" value="F:RNA polymerase II transcription regulatory region sequence-specific DNA binding"/>
    <property type="evidence" value="ECO:0007669"/>
    <property type="project" value="TreeGrafter"/>
</dbReference>
<dbReference type="SUPFAM" id="SSF82708">
    <property type="entry name" value="R3H domain"/>
    <property type="match status" value="1"/>
</dbReference>
<evidence type="ECO:0000259" key="13">
    <source>
        <dbReference type="PROSITE" id="PS50089"/>
    </source>
</evidence>
<feature type="compositionally biased region" description="Basic and acidic residues" evidence="11">
    <location>
        <begin position="1099"/>
        <end position="1108"/>
    </location>
</feature>
<evidence type="ECO:0000256" key="6">
    <source>
        <dbReference type="ARBA" id="ARBA00022833"/>
    </source>
</evidence>
<dbReference type="PROSITE" id="PS50016">
    <property type="entry name" value="ZF_PHD_2"/>
    <property type="match status" value="1"/>
</dbReference>
<sequence>MSWQPEGQPQDFFASGIHPGMYAADFEQHAFYEQQSQRGGRGEFPSGFIFNNSNYQALSVSGIDHAYSGMFMPSFPQTMQYSPGIAVHSGSEILAHPEGGAVSFNNESQYFQEHFGVHGGNGRRGKRGGKQEYNRGRQKYNESIPPVSYNQHEYEHFTDHSYSDRDNFIGSNAFDGRYHKKGGHRGKSNIRGTGFHGRDEHYSSRFRGNRNNMVTPKRKNNHNLGLEQHQQKASNFPVGDNNHGAPSENEVTSEQFNAGLSNSVRGKHGKNNLRVGSASCYRGFSQAPTINERRGDRPVSRELLRNGRPNTDSTWNPQALNQIYPHDNRPSSSFSHRKETKDAPGPSSKENDESQRATLTEQLSANKYECMVCCDNVRVEEPIWSCKNCYHVFHLSCIKKWAQSSFDQDARNWRCPGCQNETSYIPSRYFCFCGRRKDPRYKRGETPHSCGEPCRQKRAGDCKHPCTLLCHPGPCPPCSSMVSVKCDCGKSRKNVRCSAKIQFKCNQVCDSKLNCKDHKCVLQCHSGPCPPCSVSKSQECFCSKTKRTVICGTDEYAMISFSCEKPCGRQLSCGNHVCEELCHPGECAPCSLSPSQLQFCCCGKTDIKDLTIPERQSCLDPVPICHQVCNRPMACGSARLPHLCERICHNGECGPCSKETTLKCECGATEKKMPCEVAVTFNERNPFKCQKRCGKKKTCGRHKCSDTCCVKDIHICEFVCGRKLSCGIHKCEELCHSGNCKRCLQASFDELTCHCGAAVIEPPVPCGTRRPECHLPCTREHDCSHEVRHQCHSEEKCPPCTELTEKLCMGGHTIRKNVPCYLDFVSCGYPCEKKLPCGQHFCLKKCHRGECLEDGATCTQPCPKPRAACNHQCGEPCHEGKCPNTACKTEITISCPCGNRSAKVQCQAGGDLQSNIAQFQRLSVQSMMESDGQSIDMSQFTQMKKINRRLDCDTNCAIIERNKRLALALEIKNPDMNAKLGTPTFSDFLVEFAKKNPKFASTVEKSFSDLVHTVKKNSHVSKTHTFQSMNRIQRQFVHELAESYGCQTQSYDYEPNKNVVATAVRDKCWLPNITLVDHALKDQMPKRLSSRMGVSLTAMKKEKEEVQEKPSGSRAWETTSWRTTSSPGAAAASVPSAQTVVASTKSAAPVIDYFDFEG</sequence>
<evidence type="ECO:0000256" key="1">
    <source>
        <dbReference type="ARBA" id="ARBA00004123"/>
    </source>
</evidence>
<dbReference type="InterPro" id="IPR036867">
    <property type="entry name" value="R3H_dom_sf"/>
</dbReference>
<gene>
    <name evidence="15" type="ORF">RRG08_004532</name>
</gene>
<evidence type="ECO:0000256" key="9">
    <source>
        <dbReference type="ARBA" id="ARBA00023242"/>
    </source>
</evidence>
<dbReference type="SMART" id="SM00184">
    <property type="entry name" value="RING"/>
    <property type="match status" value="1"/>
</dbReference>